<accession>A0A1Y2MJN4</accession>
<evidence type="ECO:0000313" key="4">
    <source>
        <dbReference type="Proteomes" id="UP000194360"/>
    </source>
</evidence>
<proteinExistence type="predicted"/>
<protein>
    <submittedName>
        <fullName evidence="3">Glycine reductase complex component B subunit gamma</fullName>
        <ecNumber evidence="3">1.21.4.2</ecNumber>
    </submittedName>
</protein>
<dbReference type="GO" id="GO:0030699">
    <property type="term" value="F:glycine reductase activity"/>
    <property type="evidence" value="ECO:0007669"/>
    <property type="project" value="UniProtKB-EC"/>
</dbReference>
<keyword evidence="2 3" id="KW-0560">Oxidoreductase</keyword>
<gene>
    <name evidence="3" type="primary">grdB_1</name>
    <name evidence="3" type="ORF">BG845_06632</name>
</gene>
<dbReference type="InterPro" id="IPR010187">
    <property type="entry name" value="Various_sel_PB"/>
</dbReference>
<dbReference type="Pfam" id="PF07355">
    <property type="entry name" value="GRDB"/>
    <property type="match status" value="1"/>
</dbReference>
<keyword evidence="4" id="KW-1185">Reference proteome</keyword>
<dbReference type="NCBIfam" id="TIGR01918">
    <property type="entry name" value="various_sel_PB"/>
    <property type="match status" value="1"/>
</dbReference>
<dbReference type="EMBL" id="MIGB01000071">
    <property type="protein sequence ID" value="OSY34658.1"/>
    <property type="molecule type" value="Genomic_DNA"/>
</dbReference>
<comment type="caution">
    <text evidence="3">The sequence shown here is derived from an EMBL/GenBank/DDBJ whole genome shotgun (WGS) entry which is preliminary data.</text>
</comment>
<evidence type="ECO:0000256" key="1">
    <source>
        <dbReference type="ARBA" id="ARBA00022933"/>
    </source>
</evidence>
<dbReference type="STRING" id="2074.BG845_06632"/>
<dbReference type="Proteomes" id="UP000194360">
    <property type="component" value="Unassembled WGS sequence"/>
</dbReference>
<dbReference type="EC" id="1.21.4.2" evidence="3"/>
<evidence type="ECO:0000256" key="2">
    <source>
        <dbReference type="ARBA" id="ARBA00023002"/>
    </source>
</evidence>
<organism evidence="3 4">
    <name type="scientific">Pseudonocardia autotrophica</name>
    <name type="common">Amycolata autotrophica</name>
    <name type="synonym">Nocardia autotrophica</name>
    <dbReference type="NCBI Taxonomy" id="2074"/>
    <lineage>
        <taxon>Bacteria</taxon>
        <taxon>Bacillati</taxon>
        <taxon>Actinomycetota</taxon>
        <taxon>Actinomycetes</taxon>
        <taxon>Pseudonocardiales</taxon>
        <taxon>Pseudonocardiaceae</taxon>
        <taxon>Pseudonocardia</taxon>
    </lineage>
</organism>
<reference evidence="3 4" key="1">
    <citation type="submission" date="2016-09" db="EMBL/GenBank/DDBJ databases">
        <title>Pseudonocardia autotrophica DSM535, a candidate organism with high potential of specific P450 cytochromes.</title>
        <authorList>
            <person name="Grumaz C."/>
            <person name="Vainshtein Y."/>
            <person name="Kirstahler P."/>
            <person name="Sohn K."/>
        </authorList>
    </citation>
    <scope>NUCLEOTIDE SEQUENCE [LARGE SCALE GENOMIC DNA]</scope>
    <source>
        <strain evidence="3 4">DSM 535</strain>
    </source>
</reference>
<dbReference type="AlphaFoldDB" id="A0A1Y2MJN4"/>
<sequence length="342" mass="35607">MTRIVHYLNQFFAGVGGEESAGSPPARVDGPVGPGRRLQALLGDGFEIVATVWCGDDYAAGEPGAVAEILALAAEAEPDLIVAGPAFGSGRYGLACARVAATAVAAGTPALAAMHEDNPGLEDAGVAPVVGIGATSREMKNSLPVLAAATRKVAAGDRLTREDGRAGKLPRESVTSEKRAAERAVDLLLARLGGDRDRTEVPLPSFDHVTPAPPLKDPTTATIALVTEGALVPDGNPDGLESARAKRWLRYRIDGVDTLSAGSWQSVHGGFSTVRANEDPNRIVPLDVARDLEREGAIGRLHGEYLVTVGNGTTVSAARRYGTEWAADLRRTEARAAILTAT</sequence>
<evidence type="ECO:0000313" key="3">
    <source>
        <dbReference type="EMBL" id="OSY34658.1"/>
    </source>
</evidence>
<name>A0A1Y2MJN4_PSEAH</name>
<keyword evidence="1" id="KW-0712">Selenocysteine</keyword>